<keyword evidence="2" id="KW-1133">Transmembrane helix</keyword>
<accession>A0AAW5KIC7</accession>
<evidence type="ECO:0000256" key="3">
    <source>
        <dbReference type="SAM" id="SignalP"/>
    </source>
</evidence>
<feature type="region of interest" description="Disordered" evidence="1">
    <location>
        <begin position="724"/>
        <end position="744"/>
    </location>
</feature>
<dbReference type="EMBL" id="JANGAB010000005">
    <property type="protein sequence ID" value="MCQ4949970.1"/>
    <property type="molecule type" value="Genomic_DNA"/>
</dbReference>
<dbReference type="Proteomes" id="UP001205063">
    <property type="component" value="Unassembled WGS sequence"/>
</dbReference>
<organism evidence="4 5">
    <name type="scientific">Bittarella massiliensis</name>
    <name type="common">ex Durand et al. 2017</name>
    <dbReference type="NCBI Taxonomy" id="1720313"/>
    <lineage>
        <taxon>Bacteria</taxon>
        <taxon>Bacillati</taxon>
        <taxon>Bacillota</taxon>
        <taxon>Clostridia</taxon>
        <taxon>Eubacteriales</taxon>
        <taxon>Oscillospiraceae</taxon>
        <taxon>Bittarella (ex Durand et al. 2017)</taxon>
    </lineage>
</organism>
<dbReference type="RefSeq" id="WP_256136366.1">
    <property type="nucleotide sequence ID" value="NZ_JANGAB010000005.1"/>
</dbReference>
<keyword evidence="2" id="KW-0472">Membrane</keyword>
<dbReference type="Gene3D" id="2.60.40.10">
    <property type="entry name" value="Immunoglobulins"/>
    <property type="match status" value="1"/>
</dbReference>
<keyword evidence="2" id="KW-0812">Transmembrane</keyword>
<protein>
    <submittedName>
        <fullName evidence="4">DUF5011 domain-containing protein</fullName>
    </submittedName>
</protein>
<feature type="chain" id="PRO_5043666595" evidence="3">
    <location>
        <begin position="31"/>
        <end position="1109"/>
    </location>
</feature>
<name>A0AAW5KIC7_9FIRM</name>
<proteinExistence type="predicted"/>
<feature type="signal peptide" evidence="3">
    <location>
        <begin position="1"/>
        <end position="30"/>
    </location>
</feature>
<feature type="region of interest" description="Disordered" evidence="1">
    <location>
        <begin position="980"/>
        <end position="1009"/>
    </location>
</feature>
<keyword evidence="3" id="KW-0732">Signal</keyword>
<dbReference type="AlphaFoldDB" id="A0AAW5KIC7"/>
<feature type="compositionally biased region" description="Low complexity" evidence="1">
    <location>
        <begin position="580"/>
        <end position="597"/>
    </location>
</feature>
<dbReference type="InterPro" id="IPR013783">
    <property type="entry name" value="Ig-like_fold"/>
</dbReference>
<evidence type="ECO:0000256" key="2">
    <source>
        <dbReference type="SAM" id="Phobius"/>
    </source>
</evidence>
<comment type="caution">
    <text evidence="4">The sequence shown here is derived from an EMBL/GenBank/DDBJ whole genome shotgun (WGS) entry which is preliminary data.</text>
</comment>
<reference evidence="4" key="1">
    <citation type="submission" date="2022-06" db="EMBL/GenBank/DDBJ databases">
        <title>Isolation of gut microbiota from human fecal samples.</title>
        <authorList>
            <person name="Pamer E.G."/>
            <person name="Barat B."/>
            <person name="Waligurski E."/>
            <person name="Medina S."/>
            <person name="Paddock L."/>
            <person name="Mostad J."/>
        </authorList>
    </citation>
    <scope>NUCLEOTIDE SEQUENCE</scope>
    <source>
        <strain evidence="4">DFI.7.96</strain>
    </source>
</reference>
<sequence length="1109" mass="118888">MRYKKRRRLAALGLAAVVALGGLAFPAVLATETKDDNFVGSFNLKDIFSDNDPHYIPLEMDKNDIFFSDPSGHPDRNEVVAHNTSFMSQLTLVTSKRKISLKASWQMASKFIMKSGPTATETIFKYSIHGLVDNSQLLIEAVFLNGSSDLTLRFRKWNNISATIVATYDSKVIPAAKVVDGTPIVLSYDAATGTLTCTYGDTSISLKKDQCDVLQQDSSYLRLCGQTTWRKESAVPTSMVRAQFEEVKYTKYNPKFVETTILNSSGQPMSEEEKRQVQDGDIVTIRAKVNNTFVGGDPVPVHLKLADSADYPTAMLNFDSSTWATGETQEVKVDGHVVNNVNITGTGIPLSCKPGGTEVTYRAKVTNPEGKAVTIGQMIEDDFFLSKQYSKTELAPAVPLVPYDPEKPAEEQGTAGKDYHFTRTPANQNGWNNSPVEVVFCPGDFDQFEIKEGADLAATLDRATPKKVYGEETGGTETVYQAKNSGTKEVSTTVKDQVKIDQTAPAIAASGGLLTLTDSLSGVWKVERYDAKTGHWVGAKAFALTDGNGAASQTFAVAQNGRYRAVDAAGNASPPLAITVNDPPSVDPSDPSVTPSAPEKEVDENGLVHITIRDHIQEIIDREVPLYGGRFTVEEAQKLFDSRYGFSSHVPGDTGLTYAYAITQDGKDVTGEGVDATQAGSFTVTCIATDADGNTTTVILTDTLIDRDAPPVVDWGEDPDPPVGPSFDSLKPLPKPVIKDDPETGRKHAHLYDSITEVVDTPPAYSGRLTAQVAAEILKGRYQFGSAQGDGVLTRGPVAVTAGGKDISTAGLDTSKPGSCVITQTVTDSQGNQTTVHLQYTFVGQGIPPVIEYDPNDPTVEPGSRPDGPEVVEDWQSGTKYATVKDRLVQTVTAPPLSGGWLDEGEIRSLLSGRYRFTSAQPDGGLKEIRFAVTQNGKAVDGIDTTKPGEYVVTYTLEDSSGNRTTLFLQFVLQEGGASADTLPDGNQDGQGGAHDNGSDGAPHTGEGPQGSLGDGCLLHWLELAGLLLCLTHMAFRLRGTCPRERGEAARLSWGDSGFLSLMAGAALYLAALYSCAWDLPLAALWGAVVLADLALLAGRTQRRGGTAR</sequence>
<feature type="transmembrane region" description="Helical" evidence="2">
    <location>
        <begin position="1080"/>
        <end position="1099"/>
    </location>
</feature>
<evidence type="ECO:0000256" key="1">
    <source>
        <dbReference type="SAM" id="MobiDB-lite"/>
    </source>
</evidence>
<feature type="region of interest" description="Disordered" evidence="1">
    <location>
        <begin position="579"/>
        <end position="601"/>
    </location>
</feature>
<gene>
    <name evidence="4" type="ORF">NE646_09890</name>
</gene>
<evidence type="ECO:0000313" key="5">
    <source>
        <dbReference type="Proteomes" id="UP001205063"/>
    </source>
</evidence>
<evidence type="ECO:0000313" key="4">
    <source>
        <dbReference type="EMBL" id="MCQ4949970.1"/>
    </source>
</evidence>